<dbReference type="EMBL" id="QGNW01000688">
    <property type="protein sequence ID" value="RVW65351.1"/>
    <property type="molecule type" value="Genomic_DNA"/>
</dbReference>
<comment type="caution">
    <text evidence="1">The sequence shown here is derived from an EMBL/GenBank/DDBJ whole genome shotgun (WGS) entry which is preliminary data.</text>
</comment>
<organism evidence="1 2">
    <name type="scientific">Vitis vinifera</name>
    <name type="common">Grape</name>
    <dbReference type="NCBI Taxonomy" id="29760"/>
    <lineage>
        <taxon>Eukaryota</taxon>
        <taxon>Viridiplantae</taxon>
        <taxon>Streptophyta</taxon>
        <taxon>Embryophyta</taxon>
        <taxon>Tracheophyta</taxon>
        <taxon>Spermatophyta</taxon>
        <taxon>Magnoliopsida</taxon>
        <taxon>eudicotyledons</taxon>
        <taxon>Gunneridae</taxon>
        <taxon>Pentapetalae</taxon>
        <taxon>rosids</taxon>
        <taxon>Vitales</taxon>
        <taxon>Vitaceae</taxon>
        <taxon>Viteae</taxon>
        <taxon>Vitis</taxon>
    </lineage>
</organism>
<accession>A0A438FZF3</accession>
<sequence>MFRVHWESKKIFVGVPKWEFKGGCITPARSFIAWGLPSYDGKAYSYEKGSLKVVEKKAWSVDSARIFNGKGSLVKSDERKVLGAM</sequence>
<protein>
    <submittedName>
        <fullName evidence="1">Uncharacterized protein</fullName>
    </submittedName>
</protein>
<gene>
    <name evidence="1" type="ORF">CK203_022062</name>
</gene>
<reference evidence="1 2" key="1">
    <citation type="journal article" date="2018" name="PLoS Genet.">
        <title>Population sequencing reveals clonal diversity and ancestral inbreeding in the grapevine cultivar Chardonnay.</title>
        <authorList>
            <person name="Roach M.J."/>
            <person name="Johnson D.L."/>
            <person name="Bohlmann J."/>
            <person name="van Vuuren H.J."/>
            <person name="Jones S.J."/>
            <person name="Pretorius I.S."/>
            <person name="Schmidt S.A."/>
            <person name="Borneman A.R."/>
        </authorList>
    </citation>
    <scope>NUCLEOTIDE SEQUENCE [LARGE SCALE GENOMIC DNA]</scope>
    <source>
        <strain evidence="2">cv. Chardonnay</strain>
        <tissue evidence="1">Leaf</tissue>
    </source>
</reference>
<proteinExistence type="predicted"/>
<evidence type="ECO:0000313" key="1">
    <source>
        <dbReference type="EMBL" id="RVW65351.1"/>
    </source>
</evidence>
<dbReference type="AlphaFoldDB" id="A0A438FZF3"/>
<name>A0A438FZF3_VITVI</name>
<dbReference type="Proteomes" id="UP000288805">
    <property type="component" value="Unassembled WGS sequence"/>
</dbReference>
<evidence type="ECO:0000313" key="2">
    <source>
        <dbReference type="Proteomes" id="UP000288805"/>
    </source>
</evidence>